<dbReference type="RefSeq" id="WP_044300502.1">
    <property type="nucleotide sequence ID" value="NZ_CAEUHN010000001.1"/>
</dbReference>
<keyword evidence="1" id="KW-0464">Manganese</keyword>
<protein>
    <recommendedName>
        <fullName evidence="2">Pyruvate carboxyltransferase domain-containing protein</fullName>
    </recommendedName>
</protein>
<dbReference type="InterPro" id="IPR000891">
    <property type="entry name" value="PYR_CT"/>
</dbReference>
<dbReference type="GO" id="GO:0003852">
    <property type="term" value="F:2-isopropylmalate synthase activity"/>
    <property type="evidence" value="ECO:0007669"/>
    <property type="project" value="TreeGrafter"/>
</dbReference>
<reference evidence="4 5" key="3">
    <citation type="submission" date="2018-08" db="EMBL/GenBank/DDBJ databases">
        <title>A genome reference for cultivated species of the human gut microbiota.</title>
        <authorList>
            <person name="Zou Y."/>
            <person name="Xue W."/>
            <person name="Luo G."/>
        </authorList>
    </citation>
    <scope>NUCLEOTIDE SEQUENCE [LARGE SCALE GENOMIC DNA]</scope>
    <source>
        <strain evidence="4 5">AM18-6</strain>
    </source>
</reference>
<evidence type="ECO:0000313" key="4">
    <source>
        <dbReference type="EMBL" id="RHH09104.1"/>
    </source>
</evidence>
<name>A0A0I9S969_BACFG</name>
<dbReference type="PANTHER" id="PTHR10277:SF9">
    <property type="entry name" value="2-ISOPROPYLMALATE SYNTHASE 1, CHLOROPLASTIC-RELATED"/>
    <property type="match status" value="1"/>
</dbReference>
<dbReference type="Proteomes" id="UP000266644">
    <property type="component" value="Unassembled WGS sequence"/>
</dbReference>
<evidence type="ECO:0000256" key="1">
    <source>
        <dbReference type="ARBA" id="ARBA00023211"/>
    </source>
</evidence>
<sequence>MTKILDCTLRDGGYYTNWDFNDNTVDAYIQAMNVLPIDYLELGYRNNPTKEYMGKFGYCPVSVLKHIRQNCTKKLDVMLNEKSTRPKDFSALLKPIVGLVDMIRIAIDPNNFDRAVVLAKAVKAMGFEVGFNVMYMSKWQTEYPELLTKLGMLDSFADLFCMVDSFGGVTPEDVTNIVKVVRDNTKCPIGFHGHNNLQLGLINTITAMKLNVEYVDATILGMGRGAGNLNMELLLTYLNAHEGMQVDFNVLGDVITAFTPLLEKHQWGTNLPYMLAGANRIPQKEVMDWVTNRVYSFNSIVRALENRKNNAVDNAQFPRLNVERKFDKVLVIGGGNNAVEHKEAIKEFIAQEKNIAIIFATARNAKAYQDITIPIYYILVGNEGRRLTGNVGESKFNGTCVLPPYPRTMGTEVPAYAEKNTVELSAVVFTDQYKDSVTTIALQLAMNLTDGGIFVIGYDGYPGNVLSEKEVSLTNENKTIFNAFKEARGEQLKSLTPSLYRDLEVVSVYQYI</sequence>
<evidence type="ECO:0000259" key="2">
    <source>
        <dbReference type="PROSITE" id="PS50991"/>
    </source>
</evidence>
<dbReference type="PROSITE" id="PS50991">
    <property type="entry name" value="PYR_CT"/>
    <property type="match status" value="1"/>
</dbReference>
<proteinExistence type="predicted"/>
<dbReference type="CDD" id="cd07944">
    <property type="entry name" value="DRE_TIM_HOA_like"/>
    <property type="match status" value="1"/>
</dbReference>
<evidence type="ECO:0000313" key="5">
    <source>
        <dbReference type="Proteomes" id="UP000266644"/>
    </source>
</evidence>
<accession>A0A0I9S969</accession>
<dbReference type="AlphaFoldDB" id="A0A0I9S969"/>
<organism evidence="3">
    <name type="scientific">Bacteroides fragilis</name>
    <dbReference type="NCBI Taxonomy" id="817"/>
    <lineage>
        <taxon>Bacteria</taxon>
        <taxon>Pseudomonadati</taxon>
        <taxon>Bacteroidota</taxon>
        <taxon>Bacteroidia</taxon>
        <taxon>Bacteroidales</taxon>
        <taxon>Bacteroidaceae</taxon>
        <taxon>Bacteroides</taxon>
    </lineage>
</organism>
<feature type="domain" description="Pyruvate carboxyltransferase" evidence="2">
    <location>
        <begin position="2"/>
        <end position="256"/>
    </location>
</feature>
<dbReference type="InterPro" id="IPR050073">
    <property type="entry name" value="2-IPM_HCS-like"/>
</dbReference>
<dbReference type="EMBL" id="QRJE01000025">
    <property type="protein sequence ID" value="RHH09104.1"/>
    <property type="molecule type" value="Genomic_DNA"/>
</dbReference>
<reference evidence="3" key="1">
    <citation type="book" date="2014" name="THE 24TH EUROPEAN CONGRESS OF CLINICAL MICROBIOLOGY AND INFECTIOUS DISEASES" publisher="ECCMID 2014" city="Barcelona, Spain">
        <title>Identification of resistance genes in three multidrug-resistant Bacteroides fragilis isolates by whole genome sequencing.</title>
        <editorList>
            <person name="Unknown"/>
            <person name="A."/>
        </editorList>
        <authorList>
            <person name="Sydenham T.V."/>
            <person name="Hasman H."/>
            <person name="Wang M."/>
            <person name="Soki J."/>
            <person name="Nagy E."/>
            <person name="Justesen U.S."/>
        </authorList>
    </citation>
    <scope>NUCLEOTIDE SEQUENCE</scope>
    <source>
        <strain evidence="3">DCMOUH0018B</strain>
    </source>
</reference>
<dbReference type="PANTHER" id="PTHR10277">
    <property type="entry name" value="HOMOCITRATE SYNTHASE-RELATED"/>
    <property type="match status" value="1"/>
</dbReference>
<dbReference type="InterPro" id="IPR013785">
    <property type="entry name" value="Aldolase_TIM"/>
</dbReference>
<dbReference type="Gene3D" id="3.20.20.70">
    <property type="entry name" value="Aldolase class I"/>
    <property type="match status" value="1"/>
</dbReference>
<dbReference type="SUPFAM" id="SSF51569">
    <property type="entry name" value="Aldolase"/>
    <property type="match status" value="1"/>
</dbReference>
<evidence type="ECO:0000313" key="3">
    <source>
        <dbReference type="EMBL" id="KFX74515.1"/>
    </source>
</evidence>
<dbReference type="Pfam" id="PF00682">
    <property type="entry name" value="HMGL-like"/>
    <property type="match status" value="1"/>
</dbReference>
<gene>
    <name evidence="4" type="ORF">DW228_15420</name>
    <name evidence="3" type="ORF">EE52_0211880</name>
</gene>
<comment type="caution">
    <text evidence="3">The sequence shown here is derived from an EMBL/GenBank/DDBJ whole genome shotgun (WGS) entry which is preliminary data.</text>
</comment>
<reference evidence="3" key="2">
    <citation type="submission" date="2014-07" db="EMBL/GenBank/DDBJ databases">
        <title>Genetics and epidemiology of antimicrobial resistance in B. fragilis group.</title>
        <authorList>
            <person name="Sydenham T.V."/>
            <person name="Hasman H."/>
            <person name="Kemp M."/>
            <person name="Justesen U.S."/>
        </authorList>
    </citation>
    <scope>NUCLEOTIDE SEQUENCE [LARGE SCALE GENOMIC DNA]</scope>
    <source>
        <strain evidence="3">DCMOUH0018B</strain>
    </source>
</reference>
<dbReference type="PATRIC" id="fig|817.53.peg.2450"/>
<dbReference type="EMBL" id="JMZZ02000145">
    <property type="protein sequence ID" value="KFX74515.1"/>
    <property type="molecule type" value="Genomic_DNA"/>
</dbReference>
<dbReference type="GO" id="GO:0009098">
    <property type="term" value="P:L-leucine biosynthetic process"/>
    <property type="evidence" value="ECO:0007669"/>
    <property type="project" value="TreeGrafter"/>
</dbReference>